<dbReference type="PANTHER" id="PTHR34351">
    <property type="entry name" value="SLR1927 PROTEIN-RELATED"/>
    <property type="match status" value="1"/>
</dbReference>
<dbReference type="PANTHER" id="PTHR34351:SF1">
    <property type="entry name" value="SLR1927 PROTEIN"/>
    <property type="match status" value="1"/>
</dbReference>
<feature type="transmembrane region" description="Helical" evidence="2">
    <location>
        <begin position="124"/>
        <end position="144"/>
    </location>
</feature>
<keyword evidence="5" id="KW-1185">Reference proteome</keyword>
<evidence type="ECO:0000313" key="4">
    <source>
        <dbReference type="EMBL" id="MFC0682499.1"/>
    </source>
</evidence>
<sequence>MSSPDRSRRSPQQAGQPRSRTVLTRSRTGVAGGTRTSATSRRSELDAHTAIEGLTNARTRIVGTRTGFLADLVVGVVRLFTSVRGGVAAVFRAVSTVVTPLGWTVLAVTPLCFLAGYGLGWTELVVVAWTLTALLVAAGVYLLGRTSLQVDLELPRSRVVVGQPAAARIRVSNPSARRSFGMGVEVPVDEGLAALAVPGIPAGGAHEAEFGVPTARRGVLALGPARTVRADPVGMVRRELELTETTELFVHPRTIAIPSASLGVVRDLEGTPTRDLTSSDVSFHSLREYVPGDERRHIHWRSTAKTGTYMVRQFEETRRSHLVVGLSLATADYASEEEFELAVSVAASLGIRAIRDGRSLSVVVGERTPAFAKRKVFEVRSLSTLSRSRLLDDFAGLQREESSLHIPDVARVTAAKVPAISVAMLVCGSGATAAQLRGAANQFPLGVEVTAVVCDATAVPGYKRLAGLTVFTVGYLEDLAKALARSAAA</sequence>
<accession>A0ABV6RZT3</accession>
<comment type="caution">
    <text evidence="4">The sequence shown here is derived from an EMBL/GenBank/DDBJ whole genome shotgun (WGS) entry which is preliminary data.</text>
</comment>
<keyword evidence="2" id="KW-0472">Membrane</keyword>
<dbReference type="Pfam" id="PF01882">
    <property type="entry name" value="DUF58"/>
    <property type="match status" value="1"/>
</dbReference>
<evidence type="ECO:0000256" key="2">
    <source>
        <dbReference type="SAM" id="Phobius"/>
    </source>
</evidence>
<feature type="transmembrane region" description="Helical" evidence="2">
    <location>
        <begin position="97"/>
        <end position="117"/>
    </location>
</feature>
<evidence type="ECO:0000256" key="1">
    <source>
        <dbReference type="SAM" id="MobiDB-lite"/>
    </source>
</evidence>
<feature type="transmembrane region" description="Helical" evidence="2">
    <location>
        <begin position="68"/>
        <end position="91"/>
    </location>
</feature>
<evidence type="ECO:0000313" key="5">
    <source>
        <dbReference type="Proteomes" id="UP001589896"/>
    </source>
</evidence>
<keyword evidence="2" id="KW-0812">Transmembrane</keyword>
<feature type="compositionally biased region" description="Polar residues" evidence="1">
    <location>
        <begin position="12"/>
        <end position="27"/>
    </location>
</feature>
<organism evidence="4 5">
    <name type="scientific">Lysobacter korlensis</name>
    <dbReference type="NCBI Taxonomy" id="553636"/>
    <lineage>
        <taxon>Bacteria</taxon>
        <taxon>Pseudomonadati</taxon>
        <taxon>Pseudomonadota</taxon>
        <taxon>Gammaproteobacteria</taxon>
        <taxon>Lysobacterales</taxon>
        <taxon>Lysobacteraceae</taxon>
        <taxon>Lysobacter</taxon>
    </lineage>
</organism>
<dbReference type="Proteomes" id="UP001589896">
    <property type="component" value="Unassembled WGS sequence"/>
</dbReference>
<evidence type="ECO:0000259" key="3">
    <source>
        <dbReference type="Pfam" id="PF01882"/>
    </source>
</evidence>
<gene>
    <name evidence="4" type="ORF">ACFFGH_32110</name>
</gene>
<name>A0ABV6RZT3_9GAMM</name>
<dbReference type="InterPro" id="IPR002881">
    <property type="entry name" value="DUF58"/>
</dbReference>
<dbReference type="EMBL" id="JBHLTG010000014">
    <property type="protein sequence ID" value="MFC0682499.1"/>
    <property type="molecule type" value="Genomic_DNA"/>
</dbReference>
<keyword evidence="2" id="KW-1133">Transmembrane helix</keyword>
<feature type="domain" description="DUF58" evidence="3">
    <location>
        <begin position="286"/>
        <end position="364"/>
    </location>
</feature>
<reference evidence="4 5" key="1">
    <citation type="submission" date="2024-09" db="EMBL/GenBank/DDBJ databases">
        <authorList>
            <person name="Sun Q."/>
            <person name="Mori K."/>
        </authorList>
    </citation>
    <scope>NUCLEOTIDE SEQUENCE [LARGE SCALE GENOMIC DNA]</scope>
    <source>
        <strain evidence="4 5">KCTC 23076</strain>
    </source>
</reference>
<protein>
    <submittedName>
        <fullName evidence="4">DUF58 domain-containing protein</fullName>
    </submittedName>
</protein>
<dbReference type="RefSeq" id="WP_386676574.1">
    <property type="nucleotide sequence ID" value="NZ_JBHLTG010000014.1"/>
</dbReference>
<proteinExistence type="predicted"/>
<feature type="region of interest" description="Disordered" evidence="1">
    <location>
        <begin position="1"/>
        <end position="42"/>
    </location>
</feature>